<protein>
    <submittedName>
        <fullName evidence="1">Uncharacterized protein</fullName>
    </submittedName>
</protein>
<dbReference type="Proteomes" id="UP000823775">
    <property type="component" value="Unassembled WGS sequence"/>
</dbReference>
<proteinExistence type="predicted"/>
<feature type="non-terminal residue" evidence="1">
    <location>
        <position position="58"/>
    </location>
</feature>
<sequence>MTSAISTLDEIQPEYADLHDISRFIILRDQCDLLLPGAMDLMRHIGIIGENLLVLQLG</sequence>
<gene>
    <name evidence="1" type="ORF">HAX54_022827</name>
</gene>
<name>A0ABS8S4N5_DATST</name>
<organism evidence="1 2">
    <name type="scientific">Datura stramonium</name>
    <name type="common">Jimsonweed</name>
    <name type="synonym">Common thornapple</name>
    <dbReference type="NCBI Taxonomy" id="4076"/>
    <lineage>
        <taxon>Eukaryota</taxon>
        <taxon>Viridiplantae</taxon>
        <taxon>Streptophyta</taxon>
        <taxon>Embryophyta</taxon>
        <taxon>Tracheophyta</taxon>
        <taxon>Spermatophyta</taxon>
        <taxon>Magnoliopsida</taxon>
        <taxon>eudicotyledons</taxon>
        <taxon>Gunneridae</taxon>
        <taxon>Pentapetalae</taxon>
        <taxon>asterids</taxon>
        <taxon>lamiids</taxon>
        <taxon>Solanales</taxon>
        <taxon>Solanaceae</taxon>
        <taxon>Solanoideae</taxon>
        <taxon>Datureae</taxon>
        <taxon>Datura</taxon>
    </lineage>
</organism>
<keyword evidence="2" id="KW-1185">Reference proteome</keyword>
<evidence type="ECO:0000313" key="1">
    <source>
        <dbReference type="EMBL" id="MCD7453964.1"/>
    </source>
</evidence>
<dbReference type="EMBL" id="JACEIK010000276">
    <property type="protein sequence ID" value="MCD7453964.1"/>
    <property type="molecule type" value="Genomic_DNA"/>
</dbReference>
<reference evidence="1 2" key="1">
    <citation type="journal article" date="2021" name="BMC Genomics">
        <title>Datura genome reveals duplications of psychoactive alkaloid biosynthetic genes and high mutation rate following tissue culture.</title>
        <authorList>
            <person name="Rajewski A."/>
            <person name="Carter-House D."/>
            <person name="Stajich J."/>
            <person name="Litt A."/>
        </authorList>
    </citation>
    <scope>NUCLEOTIDE SEQUENCE [LARGE SCALE GENOMIC DNA]</scope>
    <source>
        <strain evidence="1">AR-01</strain>
    </source>
</reference>
<comment type="caution">
    <text evidence="1">The sequence shown here is derived from an EMBL/GenBank/DDBJ whole genome shotgun (WGS) entry which is preliminary data.</text>
</comment>
<accession>A0ABS8S4N5</accession>
<evidence type="ECO:0000313" key="2">
    <source>
        <dbReference type="Proteomes" id="UP000823775"/>
    </source>
</evidence>